<dbReference type="VEuPathDB" id="TriTrypDB:TCDM_02267"/>
<dbReference type="EMBL" id="PRFC01000085">
    <property type="protein sequence ID" value="PWV08799.1"/>
    <property type="molecule type" value="Genomic_DNA"/>
</dbReference>
<dbReference type="PANTHER" id="PTHR38019:SF1">
    <property type="entry name" value="N-ACETYLTRANSFERASE DOMAIN-CONTAINING PROTEIN"/>
    <property type="match status" value="1"/>
</dbReference>
<feature type="compositionally biased region" description="Basic and acidic residues" evidence="2">
    <location>
        <begin position="212"/>
        <end position="224"/>
    </location>
</feature>
<reference evidence="3" key="3">
    <citation type="submission" date="2020-04" db="EMBL/GenBank/DDBJ databases">
        <authorList>
            <person name="Diaz Viraque F."/>
        </authorList>
    </citation>
    <scope>NUCLEOTIDE SEQUENCE</scope>
    <source>
        <strain evidence="3">Berenice</strain>
    </source>
</reference>
<dbReference type="VEuPathDB" id="TriTrypDB:C3747_85g220"/>
<protein>
    <submittedName>
        <fullName evidence="4">Uncharacterized protein</fullName>
    </submittedName>
</protein>
<organism evidence="4 5">
    <name type="scientific">Trypanosoma cruzi</name>
    <dbReference type="NCBI Taxonomy" id="5693"/>
    <lineage>
        <taxon>Eukaryota</taxon>
        <taxon>Discoba</taxon>
        <taxon>Euglenozoa</taxon>
        <taxon>Kinetoplastea</taxon>
        <taxon>Metakinetoplastina</taxon>
        <taxon>Trypanosomatida</taxon>
        <taxon>Trypanosomatidae</taxon>
        <taxon>Trypanosoma</taxon>
        <taxon>Schizotrypanum</taxon>
    </lineage>
</organism>
<name>A0A2V2WMA3_TRYCR</name>
<dbReference type="VEuPathDB" id="TriTrypDB:TcBrA4_0025220"/>
<keyword evidence="1" id="KW-0175">Coiled coil</keyword>
<feature type="region of interest" description="Disordered" evidence="2">
    <location>
        <begin position="173"/>
        <end position="258"/>
    </location>
</feature>
<feature type="region of interest" description="Disordered" evidence="2">
    <location>
        <begin position="115"/>
        <end position="155"/>
    </location>
</feature>
<feature type="compositionally biased region" description="Low complexity" evidence="2">
    <location>
        <begin position="135"/>
        <end position="151"/>
    </location>
</feature>
<evidence type="ECO:0000256" key="1">
    <source>
        <dbReference type="SAM" id="Coils"/>
    </source>
</evidence>
<dbReference type="VEuPathDB" id="TriTrypDB:TcG_03214"/>
<dbReference type="VEuPathDB" id="TriTrypDB:TcCLB.510719.120"/>
<feature type="region of interest" description="Disordered" evidence="2">
    <location>
        <begin position="1"/>
        <end position="22"/>
    </location>
</feature>
<dbReference type="PANTHER" id="PTHR38019">
    <property type="entry name" value="KDA ANTIGEN P200, PUTATIVE-RELATED"/>
    <property type="match status" value="1"/>
</dbReference>
<dbReference type="VEuPathDB" id="TriTrypDB:TcCL_ESM01956"/>
<dbReference type="AlphaFoldDB" id="A0A2V2WMA3"/>
<feature type="compositionally biased region" description="Gly residues" evidence="2">
    <location>
        <begin position="249"/>
        <end position="258"/>
    </location>
</feature>
<evidence type="ECO:0000256" key="2">
    <source>
        <dbReference type="SAM" id="MobiDB-lite"/>
    </source>
</evidence>
<comment type="caution">
    <text evidence="4">The sequence shown here is derived from an EMBL/GenBank/DDBJ whole genome shotgun (WGS) entry which is preliminary data.</text>
</comment>
<accession>A0A2V2WMA3</accession>
<feature type="region of interest" description="Disordered" evidence="2">
    <location>
        <begin position="91"/>
        <end position="110"/>
    </location>
</feature>
<reference evidence="3 6" key="2">
    <citation type="journal article" date="2019" name="Genome Biol. Evol.">
        <title>Nanopore Sequencing Significantly Improves Genome Assembly of the Protozoan Parasite Trypanosoma cruzi.</title>
        <authorList>
            <person name="Diaz-Viraque F."/>
            <person name="Pita S."/>
            <person name="Greif G."/>
            <person name="de Souza R.C.M."/>
            <person name="Iraola G."/>
            <person name="Robello C."/>
        </authorList>
    </citation>
    <scope>NUCLEOTIDE SEQUENCE [LARGE SCALE GENOMIC DNA]</scope>
    <source>
        <strain evidence="3 6">Berenice</strain>
    </source>
</reference>
<dbReference type="OrthoDB" id="267746at2759"/>
<reference evidence="4 5" key="1">
    <citation type="journal article" date="2018" name="Microb. Genom.">
        <title>Expanding an expanded genome: long-read sequencing of Trypanosoma cruzi.</title>
        <authorList>
            <person name="Berna L."/>
            <person name="Rodriguez M."/>
            <person name="Chiribao M.L."/>
            <person name="Parodi-Talice A."/>
            <person name="Pita S."/>
            <person name="Rijo G."/>
            <person name="Alvarez-Valin F."/>
            <person name="Robello C."/>
        </authorList>
    </citation>
    <scope>NUCLEOTIDE SEQUENCE [LARGE SCALE GENOMIC DNA]</scope>
    <source>
        <strain evidence="4 5">TCC</strain>
    </source>
</reference>
<sequence>MQSEKKVSFYHKVGSNKDRGPTVSIPNIPKVLDERARMRLLCDYEKYEPELLKHHIGTPETTQTIGLKLVLTDFDRRLPSSSEPTIAEREYEARRRNKKANSQLSPAFPASKQLLKRGAADSQLAPAAACDRARTTTVPPSTSPSASASPPENVLPLRLHRGRSSHASWVAFTTTPSLSPSEPKSRETSPGRATAATRSPSKQQVSMQLAREVSHGSQPEKGEMVKSLVPQKPLYPNLSVKDGSDTSPTGGGGGGGGALFPQKNDGVLNAELCGKLLRVLLCTPPEYSESFHLNLRNIDLRWMHGTRYPSLFVTLHTWRPFEIGASVPSINSPRSAIVLLQNGIEVNDLIPPTSIQEDALLPKDPEMRQMVKSMRAKRRRRYCEELLENMHEKYMELCRSVKLADVVKAFKEDTKEGTSVELPASLKKDHERRRRALLKERKRLEKQLVFARDVHERQLIAEERQRQVEEEMRAKMEAKKEEERLAHERAAERMALQRRKLGELEAFYQKRIQERQARAAEKNARRLEAQKRQIEQRQEERQRLAEEREQRFERVAELQEQQKLMIRQKHKAKEEKLQLLQEGQRRRQEELHVKLLERAAKSEELRELARQRAEMREEKVRKAAEEQQRKVEERLSRFYQSCKEARAQRALQEERKRIRMSEALIIAANKINVFKEEAALKQLEHEKLFGELQRQREADILTRSEREHEEMEAKSFAVARSKRMTEFGKLQTVLQLLSKREAALALERERELLMQETRKAREAMLTERHALKEEITRQTKTMQS</sequence>
<dbReference type="Proteomes" id="UP000246078">
    <property type="component" value="Unassembled WGS sequence"/>
</dbReference>
<dbReference type="VEuPathDB" id="TriTrypDB:TCSYLVIO_008181"/>
<feature type="coiled-coil region" evidence="1">
    <location>
        <begin position="427"/>
        <end position="630"/>
    </location>
</feature>
<dbReference type="Proteomes" id="UP000583944">
    <property type="component" value="Unassembled WGS sequence"/>
</dbReference>
<dbReference type="VEuPathDB" id="TriTrypDB:ECC02_008591"/>
<evidence type="ECO:0000313" key="3">
    <source>
        <dbReference type="EMBL" id="KAF5218481.1"/>
    </source>
</evidence>
<dbReference type="VEuPathDB" id="TriTrypDB:TcCLB.509747.60"/>
<feature type="compositionally biased region" description="Polar residues" evidence="2">
    <location>
        <begin position="173"/>
        <end position="182"/>
    </location>
</feature>
<dbReference type="VEuPathDB" id="TriTrypDB:BCY84_11791"/>
<evidence type="ECO:0000313" key="4">
    <source>
        <dbReference type="EMBL" id="PWV08799.1"/>
    </source>
</evidence>
<gene>
    <name evidence="4" type="ORF">C3747_85g220</name>
    <name evidence="3" type="ORF">ECC02_008591</name>
</gene>
<dbReference type="EMBL" id="JABDHM010000095">
    <property type="protein sequence ID" value="KAF5218481.1"/>
    <property type="molecule type" value="Genomic_DNA"/>
</dbReference>
<dbReference type="VEuPathDB" id="TriTrypDB:C4B63_40g32"/>
<dbReference type="SMR" id="A0A2V2WMA3"/>
<feature type="compositionally biased region" description="Polar residues" evidence="2">
    <location>
        <begin position="196"/>
        <end position="207"/>
    </location>
</feature>
<proteinExistence type="predicted"/>
<dbReference type="VEuPathDB" id="TriTrypDB:Tc_MARK_7124"/>
<feature type="coiled-coil region" evidence="1">
    <location>
        <begin position="743"/>
        <end position="774"/>
    </location>
</feature>
<evidence type="ECO:0000313" key="6">
    <source>
        <dbReference type="Proteomes" id="UP000583944"/>
    </source>
</evidence>
<evidence type="ECO:0000313" key="5">
    <source>
        <dbReference type="Proteomes" id="UP000246078"/>
    </source>
</evidence>